<dbReference type="eggNOG" id="COG1413">
    <property type="taxonomic scope" value="Bacteria"/>
</dbReference>
<dbReference type="AlphaFoldDB" id="D0LIH7"/>
<evidence type="ECO:0000313" key="2">
    <source>
        <dbReference type="Proteomes" id="UP000001880"/>
    </source>
</evidence>
<dbReference type="InterPro" id="IPR011989">
    <property type="entry name" value="ARM-like"/>
</dbReference>
<dbReference type="InterPro" id="IPR016024">
    <property type="entry name" value="ARM-type_fold"/>
</dbReference>
<dbReference type="KEGG" id="hoh:Hoch_5858"/>
<proteinExistence type="predicted"/>
<dbReference type="SUPFAM" id="SSF48452">
    <property type="entry name" value="TPR-like"/>
    <property type="match status" value="1"/>
</dbReference>
<evidence type="ECO:0000313" key="1">
    <source>
        <dbReference type="EMBL" id="ACY18333.1"/>
    </source>
</evidence>
<dbReference type="SUPFAM" id="SSF48371">
    <property type="entry name" value="ARM repeat"/>
    <property type="match status" value="1"/>
</dbReference>
<dbReference type="InterPro" id="IPR011990">
    <property type="entry name" value="TPR-like_helical_dom_sf"/>
</dbReference>
<keyword evidence="2" id="KW-1185">Reference proteome</keyword>
<keyword evidence="1" id="KW-0456">Lyase</keyword>
<dbReference type="Proteomes" id="UP000001880">
    <property type="component" value="Chromosome"/>
</dbReference>
<dbReference type="EMBL" id="CP001804">
    <property type="protein sequence ID" value="ACY18333.1"/>
    <property type="molecule type" value="Genomic_DNA"/>
</dbReference>
<protein>
    <submittedName>
        <fullName evidence="1">PBS lyase HEAT domain protein repeat-containing protein</fullName>
    </submittedName>
</protein>
<dbReference type="Pfam" id="PF13646">
    <property type="entry name" value="HEAT_2"/>
    <property type="match status" value="1"/>
</dbReference>
<name>D0LIH7_HALO1</name>
<dbReference type="GO" id="GO:0016829">
    <property type="term" value="F:lyase activity"/>
    <property type="evidence" value="ECO:0007669"/>
    <property type="project" value="UniProtKB-KW"/>
</dbReference>
<dbReference type="Gene3D" id="1.25.10.10">
    <property type="entry name" value="Leucine-rich Repeat Variant"/>
    <property type="match status" value="1"/>
</dbReference>
<reference evidence="1 2" key="1">
    <citation type="journal article" date="2010" name="Stand. Genomic Sci.">
        <title>Complete genome sequence of Haliangium ochraceum type strain (SMP-2).</title>
        <authorList>
            <consortium name="US DOE Joint Genome Institute (JGI-PGF)"/>
            <person name="Ivanova N."/>
            <person name="Daum C."/>
            <person name="Lang E."/>
            <person name="Abt B."/>
            <person name="Kopitz M."/>
            <person name="Saunders E."/>
            <person name="Lapidus A."/>
            <person name="Lucas S."/>
            <person name="Glavina Del Rio T."/>
            <person name="Nolan M."/>
            <person name="Tice H."/>
            <person name="Copeland A."/>
            <person name="Cheng J.F."/>
            <person name="Chen F."/>
            <person name="Bruce D."/>
            <person name="Goodwin L."/>
            <person name="Pitluck S."/>
            <person name="Mavromatis K."/>
            <person name="Pati A."/>
            <person name="Mikhailova N."/>
            <person name="Chen A."/>
            <person name="Palaniappan K."/>
            <person name="Land M."/>
            <person name="Hauser L."/>
            <person name="Chang Y.J."/>
            <person name="Jeffries C.D."/>
            <person name="Detter J.C."/>
            <person name="Brettin T."/>
            <person name="Rohde M."/>
            <person name="Goker M."/>
            <person name="Bristow J."/>
            <person name="Markowitz V."/>
            <person name="Eisen J.A."/>
            <person name="Hugenholtz P."/>
            <person name="Kyrpides N.C."/>
            <person name="Klenk H.P."/>
        </authorList>
    </citation>
    <scope>NUCLEOTIDE SEQUENCE [LARGE SCALE GENOMIC DNA]</scope>
    <source>
        <strain evidence="2">DSM 14365 / CIP 107738 / JCM 11303 / AJ 13395 / SMP-2</strain>
    </source>
</reference>
<gene>
    <name evidence="1" type="ordered locus">Hoch_5858</name>
</gene>
<organism evidence="1 2">
    <name type="scientific">Haliangium ochraceum (strain DSM 14365 / JCM 11303 / SMP-2)</name>
    <dbReference type="NCBI Taxonomy" id="502025"/>
    <lineage>
        <taxon>Bacteria</taxon>
        <taxon>Pseudomonadati</taxon>
        <taxon>Myxococcota</taxon>
        <taxon>Polyangia</taxon>
        <taxon>Haliangiales</taxon>
        <taxon>Kofleriaceae</taxon>
        <taxon>Haliangium</taxon>
    </lineage>
</organism>
<dbReference type="OrthoDB" id="5480429at2"/>
<dbReference type="STRING" id="502025.Hoch_5858"/>
<dbReference type="HOGENOM" id="CLU_444657_0_0_7"/>
<accession>D0LIH7</accession>
<sequence>MARKNYGTIESTADAAEALLSQGSLDEAEEAFRRLIAQTHVIDYEYDDWLRRLAEIYSQLRRGAEAGFIYLYLHWFDMARESFGSAASAGDRARIDDVEKRYAAAAGNYADAGMTAHAAVAYERAGRHEEAAAAWETLAKDAALRTRPYELALVHFNYGMAKSRIEEDSSAARRSLIDSQRRLEQVADDYETRGERERAFDCYQILLKLGRDSGQFENLAEGYINCIRVLKEDNLKFYVLQYYEDFIALALEHRELHAAATLYQEAADYSSRNALPYDVHYQGQAADAWVRCAHKHIDDGAPIELAENALLAAIGCYSNVGNYVAVRERFQELAALPLSEKHRARYARIARSYASATQVGGRAPALPDYLKQQNAYADIWFVDLLEWELAGDPLRVAASIVGDLRYPNGIRRRALVVILNVADAKARSAERTPQTLSAVAGMLGELQSYAALTPLERLYEHDSPLVRKAAVEALRYLYFKRSFSIIRRALEDEDGGVRDAAVLALGGLHFQHAFNPLASIYRENADAKVRAAALTSIGKIQSIEAGEFLIMTMRQEEGELRQVARVALAQLDNADMHPILTHYYEIETNARMREILAELIHRGRSQAALDNAAH</sequence>
<dbReference type="RefSeq" id="WP_012830925.1">
    <property type="nucleotide sequence ID" value="NC_013440.1"/>
</dbReference>